<dbReference type="Proteomes" id="UP001174909">
    <property type="component" value="Unassembled WGS sequence"/>
</dbReference>
<keyword evidence="3" id="KW-1185">Reference proteome</keyword>
<dbReference type="PANTHER" id="PTHR22891">
    <property type="entry name" value="EUKARYOTIC TRANSLATION INITIATION FACTOR 2C"/>
    <property type="match status" value="1"/>
</dbReference>
<evidence type="ECO:0000313" key="2">
    <source>
        <dbReference type="EMBL" id="CAI8054157.1"/>
    </source>
</evidence>
<dbReference type="InterPro" id="IPR003165">
    <property type="entry name" value="Piwi"/>
</dbReference>
<protein>
    <submittedName>
        <fullName evidence="2">Protein argonaute-2</fullName>
    </submittedName>
</protein>
<dbReference type="InterPro" id="IPR012337">
    <property type="entry name" value="RNaseH-like_sf"/>
</dbReference>
<proteinExistence type="predicted"/>
<reference evidence="2" key="1">
    <citation type="submission" date="2023-03" db="EMBL/GenBank/DDBJ databases">
        <authorList>
            <person name="Steffen K."/>
            <person name="Cardenas P."/>
        </authorList>
    </citation>
    <scope>NUCLEOTIDE SEQUENCE</scope>
</reference>
<accession>A0AA35TW34</accession>
<dbReference type="AlphaFoldDB" id="A0AA35TW34"/>
<gene>
    <name evidence="2" type="ORF">GBAR_LOCUS29589</name>
</gene>
<name>A0AA35TW34_GEOBA</name>
<dbReference type="PROSITE" id="PS50822">
    <property type="entry name" value="PIWI"/>
    <property type="match status" value="1"/>
</dbReference>
<sequence length="169" mass="18976">MGADVTHPAPGSSKPSIAALVASMDVHATLYRADTRIQKSRQEIITDMKVMAKDMLEAFWRNNNGAKPEHILFYRDGVSEGQFQQVLEKELKQLQEACEAMEHDYRPPITFVVVQKRHHARLFPVDYGDKCGKSGNVPAGTTVDSGITHPTDHDFYLVSHAGIQWRLCQ</sequence>
<dbReference type="Gene3D" id="3.30.420.10">
    <property type="entry name" value="Ribonuclease H-like superfamily/Ribonuclease H"/>
    <property type="match status" value="1"/>
</dbReference>
<dbReference type="SUPFAM" id="SSF53098">
    <property type="entry name" value="Ribonuclease H-like"/>
    <property type="match status" value="1"/>
</dbReference>
<dbReference type="Pfam" id="PF02171">
    <property type="entry name" value="Piwi"/>
    <property type="match status" value="1"/>
</dbReference>
<evidence type="ECO:0000313" key="3">
    <source>
        <dbReference type="Proteomes" id="UP001174909"/>
    </source>
</evidence>
<dbReference type="SMART" id="SM00950">
    <property type="entry name" value="Piwi"/>
    <property type="match status" value="1"/>
</dbReference>
<organism evidence="2 3">
    <name type="scientific">Geodia barretti</name>
    <name type="common">Barrett's horny sponge</name>
    <dbReference type="NCBI Taxonomy" id="519541"/>
    <lineage>
        <taxon>Eukaryota</taxon>
        <taxon>Metazoa</taxon>
        <taxon>Porifera</taxon>
        <taxon>Demospongiae</taxon>
        <taxon>Heteroscleromorpha</taxon>
        <taxon>Tetractinellida</taxon>
        <taxon>Astrophorina</taxon>
        <taxon>Geodiidae</taxon>
        <taxon>Geodia</taxon>
    </lineage>
</organism>
<evidence type="ECO:0000259" key="1">
    <source>
        <dbReference type="PROSITE" id="PS50822"/>
    </source>
</evidence>
<dbReference type="EMBL" id="CASHTH010004154">
    <property type="protein sequence ID" value="CAI8054157.1"/>
    <property type="molecule type" value="Genomic_DNA"/>
</dbReference>
<comment type="caution">
    <text evidence="2">The sequence shown here is derived from an EMBL/GenBank/DDBJ whole genome shotgun (WGS) entry which is preliminary data.</text>
</comment>
<feature type="domain" description="Piwi" evidence="1">
    <location>
        <begin position="1"/>
        <end position="162"/>
    </location>
</feature>
<dbReference type="InterPro" id="IPR036397">
    <property type="entry name" value="RNaseH_sf"/>
</dbReference>
<dbReference type="GO" id="GO:0003676">
    <property type="term" value="F:nucleic acid binding"/>
    <property type="evidence" value="ECO:0007669"/>
    <property type="project" value="InterPro"/>
</dbReference>